<proteinExistence type="predicted"/>
<dbReference type="PROSITE" id="PS50995">
    <property type="entry name" value="HTH_MARR_2"/>
    <property type="match status" value="1"/>
</dbReference>
<organism evidence="2 3">
    <name type="scientific">Micromonospora fluostatini</name>
    <dbReference type="NCBI Taxonomy" id="1629071"/>
    <lineage>
        <taxon>Bacteria</taxon>
        <taxon>Bacillati</taxon>
        <taxon>Actinomycetota</taxon>
        <taxon>Actinomycetes</taxon>
        <taxon>Micromonosporales</taxon>
        <taxon>Micromonosporaceae</taxon>
        <taxon>Micromonospora</taxon>
    </lineage>
</organism>
<evidence type="ECO:0000313" key="2">
    <source>
        <dbReference type="EMBL" id="TDB82226.1"/>
    </source>
</evidence>
<dbReference type="InterPro" id="IPR036388">
    <property type="entry name" value="WH-like_DNA-bd_sf"/>
</dbReference>
<comment type="caution">
    <text evidence="2">The sequence shown here is derived from an EMBL/GenBank/DDBJ whole genome shotgun (WGS) entry which is preliminary data.</text>
</comment>
<dbReference type="PRINTS" id="PR00598">
    <property type="entry name" value="HTHMARR"/>
</dbReference>
<dbReference type="Gene3D" id="1.10.10.10">
    <property type="entry name" value="Winged helix-like DNA-binding domain superfamily/Winged helix DNA-binding domain"/>
    <property type="match status" value="1"/>
</dbReference>
<dbReference type="Proteomes" id="UP000295626">
    <property type="component" value="Unassembled WGS sequence"/>
</dbReference>
<dbReference type="Pfam" id="PF12802">
    <property type="entry name" value="MarR_2"/>
    <property type="match status" value="1"/>
</dbReference>
<keyword evidence="3" id="KW-1185">Reference proteome</keyword>
<dbReference type="PANTHER" id="PTHR33164:SF99">
    <property type="entry name" value="MARR FAMILY REGULATORY PROTEIN"/>
    <property type="match status" value="1"/>
</dbReference>
<gene>
    <name evidence="2" type="ORF">E1091_18785</name>
</gene>
<accession>A0ABY2DC69</accession>
<dbReference type="InterPro" id="IPR000835">
    <property type="entry name" value="HTH_MarR-typ"/>
</dbReference>
<reference evidence="2 3" key="1">
    <citation type="submission" date="2019-02" db="EMBL/GenBank/DDBJ databases">
        <title>Draft genome sequences of novel Actinobacteria.</title>
        <authorList>
            <person name="Sahin N."/>
            <person name="Ay H."/>
            <person name="Saygin H."/>
        </authorList>
    </citation>
    <scope>NUCLEOTIDE SEQUENCE [LARGE SCALE GENOMIC DNA]</scope>
    <source>
        <strain evidence="2 3">JCM 30529</strain>
    </source>
</reference>
<dbReference type="InterPro" id="IPR036390">
    <property type="entry name" value="WH_DNA-bd_sf"/>
</dbReference>
<sequence length="139" mass="15132">MTEVADTLEQQLWDFVFAYDAAYGRAAQTVGLSAAQACLLEHLTRGSRSMGELAADLLCDASNVTQLAARLEARGLVSRAPDPADRRIKQVSITPDGRDVQRAMRRSFDFPADRLGRLTAPEQRQLSELLAKVLATGTA</sequence>
<name>A0ABY2DC69_9ACTN</name>
<protein>
    <submittedName>
        <fullName evidence="2">MarR family transcriptional regulator</fullName>
    </submittedName>
</protein>
<dbReference type="SUPFAM" id="SSF46785">
    <property type="entry name" value="Winged helix' DNA-binding domain"/>
    <property type="match status" value="1"/>
</dbReference>
<evidence type="ECO:0000313" key="3">
    <source>
        <dbReference type="Proteomes" id="UP000295626"/>
    </source>
</evidence>
<feature type="domain" description="HTH marR-type" evidence="1">
    <location>
        <begin position="1"/>
        <end position="135"/>
    </location>
</feature>
<dbReference type="InterPro" id="IPR039422">
    <property type="entry name" value="MarR/SlyA-like"/>
</dbReference>
<dbReference type="EMBL" id="SMKE01001013">
    <property type="protein sequence ID" value="TDB82226.1"/>
    <property type="molecule type" value="Genomic_DNA"/>
</dbReference>
<dbReference type="PANTHER" id="PTHR33164">
    <property type="entry name" value="TRANSCRIPTIONAL REGULATOR, MARR FAMILY"/>
    <property type="match status" value="1"/>
</dbReference>
<evidence type="ECO:0000259" key="1">
    <source>
        <dbReference type="PROSITE" id="PS50995"/>
    </source>
</evidence>
<dbReference type="SMART" id="SM00347">
    <property type="entry name" value="HTH_MARR"/>
    <property type="match status" value="1"/>
</dbReference>